<proteinExistence type="predicted"/>
<evidence type="ECO:0000313" key="1">
    <source>
        <dbReference type="EMBL" id="MFC7137664.1"/>
    </source>
</evidence>
<comment type="caution">
    <text evidence="1">The sequence shown here is derived from an EMBL/GenBank/DDBJ whole genome shotgun (WGS) entry which is preliminary data.</text>
</comment>
<dbReference type="EMBL" id="JBHSZG010000002">
    <property type="protein sequence ID" value="MFC7137664.1"/>
    <property type="molecule type" value="Genomic_DNA"/>
</dbReference>
<accession>A0ABD5XZV7</accession>
<dbReference type="Proteomes" id="UP001596368">
    <property type="component" value="Unassembled WGS sequence"/>
</dbReference>
<sequence>MDLAYELIESAEAFPEPDPWSPVNAAFEDIQSHREAVAEMSPTELQSYIAATRARTAALDTLMQGEQYEADVRSDVSESVRNLAESKSKSYAPFTYTPSETGLTLSDVSAPVGEHETTDLGNGIIERNGKRYRRLLNSTYDRID</sequence>
<protein>
    <submittedName>
        <fullName evidence="1">Uncharacterized protein</fullName>
    </submittedName>
</protein>
<evidence type="ECO:0000313" key="2">
    <source>
        <dbReference type="Proteomes" id="UP001596368"/>
    </source>
</evidence>
<reference evidence="1 2" key="1">
    <citation type="journal article" date="2019" name="Int. J. Syst. Evol. Microbiol.">
        <title>The Global Catalogue of Microorganisms (GCM) 10K type strain sequencing project: providing services to taxonomists for standard genome sequencing and annotation.</title>
        <authorList>
            <consortium name="The Broad Institute Genomics Platform"/>
            <consortium name="The Broad Institute Genome Sequencing Center for Infectious Disease"/>
            <person name="Wu L."/>
            <person name="Ma J."/>
        </authorList>
    </citation>
    <scope>NUCLEOTIDE SEQUENCE [LARGE SCALE GENOMIC DNA]</scope>
    <source>
        <strain evidence="1 2">DT92</strain>
    </source>
</reference>
<organism evidence="1 2">
    <name type="scientific">Halobaculum litoreum</name>
    <dbReference type="NCBI Taxonomy" id="3031998"/>
    <lineage>
        <taxon>Archaea</taxon>
        <taxon>Methanobacteriati</taxon>
        <taxon>Methanobacteriota</taxon>
        <taxon>Stenosarchaea group</taxon>
        <taxon>Halobacteria</taxon>
        <taxon>Halobacteriales</taxon>
        <taxon>Haloferacaceae</taxon>
        <taxon>Halobaculum</taxon>
    </lineage>
</organism>
<dbReference type="AlphaFoldDB" id="A0ABD5XZV7"/>
<name>A0ABD5XZV7_9EURY</name>
<gene>
    <name evidence="1" type="ORF">ACFQRB_16790</name>
</gene>
<keyword evidence="2" id="KW-1185">Reference proteome</keyword>